<evidence type="ECO:0000256" key="1">
    <source>
        <dbReference type="SAM" id="MobiDB-lite"/>
    </source>
</evidence>
<dbReference type="AlphaFoldDB" id="A0A212LHX5"/>
<sequence length="722" mass="81431">MHCLSYTPAHMRQDRSQTVTGDRALEQSGGDRLGFREVAKRIAVSLVDRATTNGLVVGVEGAWGAGKSSLLFLIGEELRELPDDKRPTVISFRPWLIANRDTLITSLFDELSKQLESIAAGSNSASHMTAKKAQKAATALRRFVAGLSKAGAVIEIAGDWSGFALIRWFEKILAALPTWVHRSPLPPQLTELKEKLIQALRDLDHRFVITIDDVDRLEPEETKEILRLVRSVADLPNVIYLLCYDNKILADSIIKSVGVENGCSYLEKIVQLTVMVPKPESLQLRQWFSDELGSIASPKDDEELSRLKLVIDYEGGQQLRTPRSVVRALDAIRFFWPPLRELGADLADLVWLQLIKEGNLDLYRWVENYCATSSVVQLGIARVEDAEKEKMNSDLLAIMKGGRFSDRTYRHYFANQLPGAEVDYSEEDKGLKLFEHIGDYERDESIRKRRLSSPDHYRLYFALEGPSYVLSQSDFSKMREAVSTGPEQTGRELQRLHEQHTAGSLSKADLMLERIELNSAQTLTPIQSRHLLIALSNELDEAFRRKPFDRSWTTSLWDRAQRLVPPLLSRLEPLSRAATITAIFHDGRAIGWLTSLLRHETFAHGRYGGRRSPESEWLFSDDELTQVSDILHDRYLAMSVSDLLDCPNPGSILFAWQQLGDEHGPRQLVTVASSSDVGLVEILEKLTSLVISSDRGIYDVIKPENIAPFMDYGIARERVKGI</sequence>
<dbReference type="PANTHER" id="PTHR22674">
    <property type="entry name" value="NTPASE, KAP FAMILY P-LOOP DOMAIN-CONTAINING 1"/>
    <property type="match status" value="1"/>
</dbReference>
<dbReference type="SUPFAM" id="SSF52540">
    <property type="entry name" value="P-loop containing nucleoside triphosphate hydrolases"/>
    <property type="match status" value="1"/>
</dbReference>
<reference evidence="3" key="1">
    <citation type="submission" date="2016-08" db="EMBL/GenBank/DDBJ databases">
        <authorList>
            <person name="Seilhamer J.J."/>
        </authorList>
    </citation>
    <scope>NUCLEOTIDE SEQUENCE</scope>
    <source>
        <strain evidence="3">86</strain>
    </source>
</reference>
<dbReference type="EMBL" id="FMJD01000008">
    <property type="protein sequence ID" value="SCM77108.1"/>
    <property type="molecule type" value="Genomic_DNA"/>
</dbReference>
<gene>
    <name evidence="3" type="ORF">KL86PLE_40913</name>
</gene>
<evidence type="ECO:0000313" key="3">
    <source>
        <dbReference type="EMBL" id="SCM77108.1"/>
    </source>
</evidence>
<accession>A0A212LHX5</accession>
<dbReference type="PANTHER" id="PTHR22674:SF6">
    <property type="entry name" value="NTPASE KAP FAMILY P-LOOP DOMAIN-CONTAINING PROTEIN 1"/>
    <property type="match status" value="1"/>
</dbReference>
<evidence type="ECO:0000259" key="2">
    <source>
        <dbReference type="Pfam" id="PF07693"/>
    </source>
</evidence>
<name>A0A212LHX5_9HYPH</name>
<dbReference type="InterPro" id="IPR052754">
    <property type="entry name" value="NTPase_KAP_P-loop"/>
</dbReference>
<protein>
    <recommendedName>
        <fullName evidence="2">KAP NTPase domain-containing protein</fullName>
    </recommendedName>
</protein>
<organism evidence="3">
    <name type="scientific">uncultured Pleomorphomonas sp</name>
    <dbReference type="NCBI Taxonomy" id="442121"/>
    <lineage>
        <taxon>Bacteria</taxon>
        <taxon>Pseudomonadati</taxon>
        <taxon>Pseudomonadota</taxon>
        <taxon>Alphaproteobacteria</taxon>
        <taxon>Hyphomicrobiales</taxon>
        <taxon>Pleomorphomonadaceae</taxon>
        <taxon>Pleomorphomonas</taxon>
        <taxon>environmental samples</taxon>
    </lineage>
</organism>
<feature type="region of interest" description="Disordered" evidence="1">
    <location>
        <begin position="1"/>
        <end position="22"/>
    </location>
</feature>
<feature type="domain" description="KAP NTPase" evidence="2">
    <location>
        <begin position="36"/>
        <end position="333"/>
    </location>
</feature>
<dbReference type="InterPro" id="IPR011646">
    <property type="entry name" value="KAP_P-loop"/>
</dbReference>
<dbReference type="InterPro" id="IPR027417">
    <property type="entry name" value="P-loop_NTPase"/>
</dbReference>
<dbReference type="Gene3D" id="3.40.50.300">
    <property type="entry name" value="P-loop containing nucleotide triphosphate hydrolases"/>
    <property type="match status" value="1"/>
</dbReference>
<proteinExistence type="predicted"/>
<dbReference type="Pfam" id="PF07693">
    <property type="entry name" value="KAP_NTPase"/>
    <property type="match status" value="1"/>
</dbReference>